<evidence type="ECO:0000313" key="3">
    <source>
        <dbReference type="Proteomes" id="UP000232323"/>
    </source>
</evidence>
<dbReference type="EMBL" id="BEGY01000008">
    <property type="protein sequence ID" value="GAX74561.1"/>
    <property type="molecule type" value="Genomic_DNA"/>
</dbReference>
<keyword evidence="3" id="KW-1185">Reference proteome</keyword>
<comment type="caution">
    <text evidence="2">The sequence shown here is derived from an EMBL/GenBank/DDBJ whole genome shotgun (WGS) entry which is preliminary data.</text>
</comment>
<dbReference type="Proteomes" id="UP000232323">
    <property type="component" value="Unassembled WGS sequence"/>
</dbReference>
<feature type="region of interest" description="Disordered" evidence="1">
    <location>
        <begin position="147"/>
        <end position="172"/>
    </location>
</feature>
<dbReference type="AlphaFoldDB" id="A0A250WUS6"/>
<feature type="compositionally biased region" description="Basic and acidic residues" evidence="1">
    <location>
        <begin position="226"/>
        <end position="238"/>
    </location>
</feature>
<evidence type="ECO:0000313" key="2">
    <source>
        <dbReference type="EMBL" id="GAX74561.1"/>
    </source>
</evidence>
<feature type="region of interest" description="Disordered" evidence="1">
    <location>
        <begin position="217"/>
        <end position="250"/>
    </location>
</feature>
<organism evidence="2 3">
    <name type="scientific">Chlamydomonas eustigma</name>
    <dbReference type="NCBI Taxonomy" id="1157962"/>
    <lineage>
        <taxon>Eukaryota</taxon>
        <taxon>Viridiplantae</taxon>
        <taxon>Chlorophyta</taxon>
        <taxon>core chlorophytes</taxon>
        <taxon>Chlorophyceae</taxon>
        <taxon>CS clade</taxon>
        <taxon>Chlamydomonadales</taxon>
        <taxon>Chlamydomonadaceae</taxon>
        <taxon>Chlamydomonas</taxon>
    </lineage>
</organism>
<evidence type="ECO:0000256" key="1">
    <source>
        <dbReference type="SAM" id="MobiDB-lite"/>
    </source>
</evidence>
<reference evidence="2 3" key="1">
    <citation type="submission" date="2017-08" db="EMBL/GenBank/DDBJ databases">
        <title>Acidophilic green algal genome provides insights into adaptation to an acidic environment.</title>
        <authorList>
            <person name="Hirooka S."/>
            <person name="Hirose Y."/>
            <person name="Kanesaki Y."/>
            <person name="Higuchi S."/>
            <person name="Fujiwara T."/>
            <person name="Onuma R."/>
            <person name="Era A."/>
            <person name="Ohbayashi R."/>
            <person name="Uzuka A."/>
            <person name="Nozaki H."/>
            <person name="Yoshikawa H."/>
            <person name="Miyagishima S.Y."/>
        </authorList>
    </citation>
    <scope>NUCLEOTIDE SEQUENCE [LARGE SCALE GENOMIC DNA]</scope>
    <source>
        <strain evidence="2 3">NIES-2499</strain>
    </source>
</reference>
<gene>
    <name evidence="2" type="ORF">CEUSTIGMA_g2010.t1</name>
</gene>
<sequence>MASKNDDQTDAVQNVVLRAAVRHNWSDARIGMISRLMQKGGITSEISPHKPALRMRQPPEADNYNIFNFVKHDIPVGAVKDDGLKSATSPIQTARSALPRMMQPRNSGSALADMEPLKAAKSAMPSAAHYLVEKRGPYVKTAFMSTPGTPIPEDRPGPGSGEESGITNELGQPSSQMLEAARKRLRCSTQHNQALTGRLASLTPSAADLDLFPSHSTSAVLPNLHRPSEPTLRVHEDPDFGSGNLDSNEGSQLIRSDLQSPLPGLADQVVSDSLVHGLNSGRSSMFQSQGATQNIDVSIASPRGTPVSIAETTLKSNFRSSSHRLAASGLASSLSPLKTATGHFVIDRGSLSQRGRSRISFLSQSQLDPRGSVASASAVEVVDYKLFHGSMTTSLAGNVGEVAGMESVQECAGSYDGGSEGSPQEPSGFTPVVDPMLEYMRRSMIQPTSQKTPNPSLGKVGVGDKDRVLSSAGTSYTPSSGIKPRGSPDNFLNKRRVSFQKPDNSTLDKVGYTSTSDKVGHTSTSDKVGHTSTSDKVGYTSTSDKVGHTSTSDKVGYTSTSDKVGHTSTSDKVGHTSTPLIR</sequence>
<feature type="region of interest" description="Disordered" evidence="1">
    <location>
        <begin position="445"/>
        <end position="582"/>
    </location>
</feature>
<protein>
    <submittedName>
        <fullName evidence="2">Uncharacterized protein</fullName>
    </submittedName>
</protein>
<accession>A0A250WUS6</accession>
<name>A0A250WUS6_9CHLO</name>
<proteinExistence type="predicted"/>
<feature type="compositionally biased region" description="Polar residues" evidence="1">
    <location>
        <begin position="445"/>
        <end position="455"/>
    </location>
</feature>
<feature type="compositionally biased region" description="Polar residues" evidence="1">
    <location>
        <begin position="471"/>
        <end position="480"/>
    </location>
</feature>
<feature type="compositionally biased region" description="Polar residues" evidence="1">
    <location>
        <begin position="501"/>
        <end position="582"/>
    </location>
</feature>